<feature type="transmembrane region" description="Helical" evidence="6">
    <location>
        <begin position="241"/>
        <end position="261"/>
    </location>
</feature>
<evidence type="ECO:0000256" key="2">
    <source>
        <dbReference type="ARBA" id="ARBA00007362"/>
    </source>
</evidence>
<feature type="transmembrane region" description="Helical" evidence="6">
    <location>
        <begin position="208"/>
        <end position="229"/>
    </location>
</feature>
<feature type="domain" description="EamA" evidence="7">
    <location>
        <begin position="8"/>
        <end position="140"/>
    </location>
</feature>
<dbReference type="EMBL" id="CP039865">
    <property type="protein sequence ID" value="QCK85212.1"/>
    <property type="molecule type" value="Genomic_DNA"/>
</dbReference>
<gene>
    <name evidence="8" type="ORF">E8L99_05170</name>
</gene>
<dbReference type="Pfam" id="PF00892">
    <property type="entry name" value="EamA"/>
    <property type="match status" value="2"/>
</dbReference>
<comment type="subcellular location">
    <subcellularLocation>
        <location evidence="1">Membrane</location>
        <topology evidence="1">Multi-pass membrane protein</topology>
    </subcellularLocation>
</comment>
<dbReference type="GO" id="GO:0016020">
    <property type="term" value="C:membrane"/>
    <property type="evidence" value="ECO:0007669"/>
    <property type="project" value="UniProtKB-SubCell"/>
</dbReference>
<dbReference type="AlphaFoldDB" id="A0A4D7QLT4"/>
<dbReference type="SUPFAM" id="SSF103481">
    <property type="entry name" value="Multidrug resistance efflux transporter EmrE"/>
    <property type="match status" value="2"/>
</dbReference>
<keyword evidence="9" id="KW-1185">Reference proteome</keyword>
<dbReference type="KEGG" id="paqt:E8L99_05170"/>
<dbReference type="RefSeq" id="WP_137098546.1">
    <property type="nucleotide sequence ID" value="NZ_CP039865.1"/>
</dbReference>
<sequence length="295" mass="30255">MTLSPLAIGIGAALGGATAYGINIVYARMSTQMGVSAGDLVFLRVFLMLGGAALAARLTGGSLRIERPAWPALILVGVTSAGLGLAYFFAVSFVPIGVAAVIVYTFPLIILIASPFVDGTKLTPSRLFVFTLAFIGIAIALGPTFGAYDPRGLILAALASLLAASQFFAASRAGARMPAGALLFWSHIVIMPIAGFVALMVGTSPVSAFATAWFACVMTIAGYLAGFALQMYAARKAPTALVGLVFCLEPVVAIISAGLILGETLTASQIMGSLLVLTALIASSFVELRRSASPT</sequence>
<evidence type="ECO:0000313" key="9">
    <source>
        <dbReference type="Proteomes" id="UP000298588"/>
    </source>
</evidence>
<feature type="transmembrane region" description="Helical" evidence="6">
    <location>
        <begin position="127"/>
        <end position="146"/>
    </location>
</feature>
<dbReference type="PANTHER" id="PTHR32322">
    <property type="entry name" value="INNER MEMBRANE TRANSPORTER"/>
    <property type="match status" value="1"/>
</dbReference>
<keyword evidence="3 6" id="KW-0812">Transmembrane</keyword>
<proteinExistence type="inferred from homology"/>
<organism evidence="8 9">
    <name type="scientific">Phreatobacter aquaticus</name>
    <dbReference type="NCBI Taxonomy" id="2570229"/>
    <lineage>
        <taxon>Bacteria</taxon>
        <taxon>Pseudomonadati</taxon>
        <taxon>Pseudomonadota</taxon>
        <taxon>Alphaproteobacteria</taxon>
        <taxon>Hyphomicrobiales</taxon>
        <taxon>Phreatobacteraceae</taxon>
        <taxon>Phreatobacter</taxon>
    </lineage>
</organism>
<name>A0A4D7QLT4_9HYPH</name>
<feature type="transmembrane region" description="Helical" evidence="6">
    <location>
        <begin position="182"/>
        <end position="202"/>
    </location>
</feature>
<dbReference type="InterPro" id="IPR000620">
    <property type="entry name" value="EamA_dom"/>
</dbReference>
<evidence type="ECO:0000256" key="1">
    <source>
        <dbReference type="ARBA" id="ARBA00004141"/>
    </source>
</evidence>
<dbReference type="InterPro" id="IPR037185">
    <property type="entry name" value="EmrE-like"/>
</dbReference>
<dbReference type="PANTHER" id="PTHR32322:SF2">
    <property type="entry name" value="EAMA DOMAIN-CONTAINING PROTEIN"/>
    <property type="match status" value="1"/>
</dbReference>
<dbReference type="OrthoDB" id="8018687at2"/>
<protein>
    <submittedName>
        <fullName evidence="8">DMT family transporter</fullName>
    </submittedName>
</protein>
<dbReference type="Proteomes" id="UP000298588">
    <property type="component" value="Chromosome"/>
</dbReference>
<feature type="domain" description="EamA" evidence="7">
    <location>
        <begin position="151"/>
        <end position="283"/>
    </location>
</feature>
<dbReference type="InterPro" id="IPR050638">
    <property type="entry name" value="AA-Vitamin_Transporters"/>
</dbReference>
<reference evidence="8 9" key="1">
    <citation type="submission" date="2019-04" db="EMBL/GenBank/DDBJ databases">
        <title>Phreatobacter aquaticus sp. nov.</title>
        <authorList>
            <person name="Choi A."/>
            <person name="Baek K."/>
        </authorList>
    </citation>
    <scope>NUCLEOTIDE SEQUENCE [LARGE SCALE GENOMIC DNA]</scope>
    <source>
        <strain evidence="8 9">NMCR1094</strain>
    </source>
</reference>
<accession>A0A4D7QLT4</accession>
<evidence type="ECO:0000256" key="4">
    <source>
        <dbReference type="ARBA" id="ARBA00022989"/>
    </source>
</evidence>
<evidence type="ECO:0000256" key="6">
    <source>
        <dbReference type="SAM" id="Phobius"/>
    </source>
</evidence>
<keyword evidence="4 6" id="KW-1133">Transmembrane helix</keyword>
<feature type="transmembrane region" description="Helical" evidence="6">
    <location>
        <begin position="68"/>
        <end position="90"/>
    </location>
</feature>
<feature type="transmembrane region" description="Helical" evidence="6">
    <location>
        <begin position="96"/>
        <end position="115"/>
    </location>
</feature>
<evidence type="ECO:0000259" key="7">
    <source>
        <dbReference type="Pfam" id="PF00892"/>
    </source>
</evidence>
<feature type="transmembrane region" description="Helical" evidence="6">
    <location>
        <begin position="267"/>
        <end position="286"/>
    </location>
</feature>
<evidence type="ECO:0000256" key="3">
    <source>
        <dbReference type="ARBA" id="ARBA00022692"/>
    </source>
</evidence>
<keyword evidence="5 6" id="KW-0472">Membrane</keyword>
<feature type="transmembrane region" description="Helical" evidence="6">
    <location>
        <begin position="35"/>
        <end position="56"/>
    </location>
</feature>
<evidence type="ECO:0000313" key="8">
    <source>
        <dbReference type="EMBL" id="QCK85212.1"/>
    </source>
</evidence>
<evidence type="ECO:0000256" key="5">
    <source>
        <dbReference type="ARBA" id="ARBA00023136"/>
    </source>
</evidence>
<comment type="similarity">
    <text evidence="2">Belongs to the EamA transporter family.</text>
</comment>